<dbReference type="EMBL" id="NFKK01000003">
    <property type="protein sequence ID" value="OUP53761.1"/>
    <property type="molecule type" value="Genomic_DNA"/>
</dbReference>
<gene>
    <name evidence="2" type="ORF">B5F17_04025</name>
</gene>
<dbReference type="InterPro" id="IPR027417">
    <property type="entry name" value="P-loop_NTPase"/>
</dbReference>
<dbReference type="InterPro" id="IPR008533">
    <property type="entry name" value="DUF815"/>
</dbReference>
<dbReference type="CDD" id="cd00009">
    <property type="entry name" value="AAA"/>
    <property type="match status" value="1"/>
</dbReference>
<accession>A0A1Y4LFX1</accession>
<proteinExistence type="predicted"/>
<evidence type="ECO:0000313" key="3">
    <source>
        <dbReference type="Proteomes" id="UP000195897"/>
    </source>
</evidence>
<dbReference type="RefSeq" id="WP_087371092.1">
    <property type="nucleotide sequence ID" value="NZ_NFKK01000003.1"/>
</dbReference>
<name>A0A1Y4LFX1_9FIRM</name>
<dbReference type="Pfam" id="PF05673">
    <property type="entry name" value="DUF815"/>
    <property type="match status" value="1"/>
</dbReference>
<feature type="domain" description="AAA+ ATPase" evidence="1">
    <location>
        <begin position="203"/>
        <end position="319"/>
    </location>
</feature>
<protein>
    <recommendedName>
        <fullName evidence="1">AAA+ ATPase domain-containing protein</fullName>
    </recommendedName>
</protein>
<evidence type="ECO:0000313" key="2">
    <source>
        <dbReference type="EMBL" id="OUP53761.1"/>
    </source>
</evidence>
<dbReference type="AlphaFoldDB" id="A0A1Y4LFX1"/>
<sequence>MDLQMLALDLDFLSVLRNLAQHPLIQKYRNALRALSGTPHDFAEAYGALCAEVYQSGDQGQVLLRSLHCDTNALTDTIDHPSANVILAVSHDVRTLNDLLSVSGSELLDTAKSIFGQALPSISVLPTFASGSALPFTDGDGLRAYYQDKGFGFFADATFYAVDKEKIVPVVHPDPVRLTDLKGYAHQKAQILTNTRAFLAGRAANNILLYGDKGTGKSSTVKAVVNEYAKEGLKIIELSVTQISMFPVICTYAAHSPYKIIVFLDDLTFEREDENFATLKAFIEGGLTGKPDNLILYATSNRRHLIRERFSDREGDDVHRRDTLETVTSLSDRFGLEITFSVPERDEYLMIVDQLAEDCGIEMEAEQLHLLAERFALRRNGRSPRTARQFIQMQLAQEMA</sequence>
<dbReference type="SMART" id="SM00382">
    <property type="entry name" value="AAA"/>
    <property type="match status" value="1"/>
</dbReference>
<dbReference type="InterPro" id="IPR003593">
    <property type="entry name" value="AAA+_ATPase"/>
</dbReference>
<reference evidence="3" key="1">
    <citation type="submission" date="2017-04" db="EMBL/GenBank/DDBJ databases">
        <title>Function of individual gut microbiota members based on whole genome sequencing of pure cultures obtained from chicken caecum.</title>
        <authorList>
            <person name="Medvecky M."/>
            <person name="Cejkova D."/>
            <person name="Polansky O."/>
            <person name="Karasova D."/>
            <person name="Kubasova T."/>
            <person name="Cizek A."/>
            <person name="Rychlik I."/>
        </authorList>
    </citation>
    <scope>NUCLEOTIDE SEQUENCE [LARGE SCALE GENOMIC DNA]</scope>
    <source>
        <strain evidence="3">An180</strain>
    </source>
</reference>
<evidence type="ECO:0000259" key="1">
    <source>
        <dbReference type="SMART" id="SM00382"/>
    </source>
</evidence>
<comment type="caution">
    <text evidence="2">The sequence shown here is derived from an EMBL/GenBank/DDBJ whole genome shotgun (WGS) entry which is preliminary data.</text>
</comment>
<organism evidence="2 3">
    <name type="scientific">Butyricicoccus pullicaecorum</name>
    <dbReference type="NCBI Taxonomy" id="501571"/>
    <lineage>
        <taxon>Bacteria</taxon>
        <taxon>Bacillati</taxon>
        <taxon>Bacillota</taxon>
        <taxon>Clostridia</taxon>
        <taxon>Eubacteriales</taxon>
        <taxon>Butyricicoccaceae</taxon>
        <taxon>Butyricicoccus</taxon>
    </lineage>
</organism>
<dbReference type="Gene3D" id="3.40.50.300">
    <property type="entry name" value="P-loop containing nucleotide triphosphate hydrolases"/>
    <property type="match status" value="1"/>
</dbReference>
<dbReference type="PANTHER" id="PTHR42935">
    <property type="entry name" value="SLR0930 PROTEIN"/>
    <property type="match status" value="1"/>
</dbReference>
<dbReference type="SUPFAM" id="SSF52540">
    <property type="entry name" value="P-loop containing nucleoside triphosphate hydrolases"/>
    <property type="match status" value="1"/>
</dbReference>
<dbReference type="PANTHER" id="PTHR42935:SF1">
    <property type="entry name" value="SLR0930 PROTEIN"/>
    <property type="match status" value="1"/>
</dbReference>
<dbReference type="Proteomes" id="UP000195897">
    <property type="component" value="Unassembled WGS sequence"/>
</dbReference>